<accession>A0A1M6T945</accession>
<reference evidence="3" key="1">
    <citation type="submission" date="2016-11" db="EMBL/GenBank/DDBJ databases">
        <authorList>
            <person name="Varghese N."/>
            <person name="Submissions S."/>
        </authorList>
    </citation>
    <scope>NUCLEOTIDE SEQUENCE [LARGE SCALE GENOMIC DNA]</scope>
    <source>
        <strain evidence="3">UWOS</strain>
    </source>
</reference>
<feature type="region of interest" description="Disordered" evidence="1">
    <location>
        <begin position="29"/>
        <end position="55"/>
    </location>
</feature>
<protein>
    <submittedName>
        <fullName evidence="2">Uncharacterized protein</fullName>
    </submittedName>
</protein>
<gene>
    <name evidence="2" type="ORF">SAMN05720469_10930</name>
</gene>
<dbReference type="AlphaFoldDB" id="A0A1M6T945"/>
<feature type="compositionally biased region" description="Polar residues" evidence="1">
    <location>
        <begin position="36"/>
        <end position="48"/>
    </location>
</feature>
<dbReference type="Proteomes" id="UP000184275">
    <property type="component" value="Unassembled WGS sequence"/>
</dbReference>
<evidence type="ECO:0000313" key="2">
    <source>
        <dbReference type="EMBL" id="SHK53480.1"/>
    </source>
</evidence>
<evidence type="ECO:0000256" key="1">
    <source>
        <dbReference type="SAM" id="MobiDB-lite"/>
    </source>
</evidence>
<sequence length="55" mass="6337">MPEHNTAYGNIGQRTFVLLQNREIVEVSSDNKSKPSKSFSRYHSSTSIYMKKAWS</sequence>
<keyword evidence="3" id="KW-1185">Reference proteome</keyword>
<proteinExistence type="predicted"/>
<dbReference type="EMBL" id="FRAW01000009">
    <property type="protein sequence ID" value="SHK53480.1"/>
    <property type="molecule type" value="Genomic_DNA"/>
</dbReference>
<name>A0A1M6T945_9BACT</name>
<organism evidence="2 3">
    <name type="scientific">Fibrobacter intestinalis</name>
    <dbReference type="NCBI Taxonomy" id="28122"/>
    <lineage>
        <taxon>Bacteria</taxon>
        <taxon>Pseudomonadati</taxon>
        <taxon>Fibrobacterota</taxon>
        <taxon>Fibrobacteria</taxon>
        <taxon>Fibrobacterales</taxon>
        <taxon>Fibrobacteraceae</taxon>
        <taxon>Fibrobacter</taxon>
    </lineage>
</organism>
<evidence type="ECO:0000313" key="3">
    <source>
        <dbReference type="Proteomes" id="UP000184275"/>
    </source>
</evidence>